<evidence type="ECO:0000313" key="4">
    <source>
        <dbReference type="Proteomes" id="UP000271678"/>
    </source>
</evidence>
<protein>
    <submittedName>
        <fullName evidence="3">ABC transporter substrate-binding protein</fullName>
    </submittedName>
</protein>
<name>A0A3M9MGD1_9MICO</name>
<feature type="region of interest" description="Disordered" evidence="1">
    <location>
        <begin position="30"/>
        <end position="59"/>
    </location>
</feature>
<evidence type="ECO:0000256" key="2">
    <source>
        <dbReference type="SAM" id="SignalP"/>
    </source>
</evidence>
<keyword evidence="2" id="KW-0732">Signal</keyword>
<dbReference type="PROSITE" id="PS51318">
    <property type="entry name" value="TAT"/>
    <property type="match status" value="1"/>
</dbReference>
<keyword evidence="4" id="KW-1185">Reference proteome</keyword>
<organism evidence="3 4">
    <name type="scientific">Flexivirga caeni</name>
    <dbReference type="NCBI Taxonomy" id="2294115"/>
    <lineage>
        <taxon>Bacteria</taxon>
        <taxon>Bacillati</taxon>
        <taxon>Actinomycetota</taxon>
        <taxon>Actinomycetes</taxon>
        <taxon>Micrococcales</taxon>
        <taxon>Dermacoccaceae</taxon>
        <taxon>Flexivirga</taxon>
    </lineage>
</organism>
<dbReference type="PANTHER" id="PTHR43649:SF30">
    <property type="entry name" value="ABC TRANSPORTER SUBSTRATE-BINDING PROTEIN"/>
    <property type="match status" value="1"/>
</dbReference>
<gene>
    <name evidence="3" type="ORF">EFY87_02545</name>
</gene>
<dbReference type="Pfam" id="PF13416">
    <property type="entry name" value="SBP_bac_8"/>
    <property type="match status" value="1"/>
</dbReference>
<dbReference type="InterPro" id="IPR050490">
    <property type="entry name" value="Bact_solute-bd_prot1"/>
</dbReference>
<feature type="signal peptide" evidence="2">
    <location>
        <begin position="1"/>
        <end position="26"/>
    </location>
</feature>
<feature type="compositionally biased region" description="Gly residues" evidence="1">
    <location>
        <begin position="32"/>
        <end position="49"/>
    </location>
</feature>
<reference evidence="3 4" key="1">
    <citation type="submission" date="2018-11" db="EMBL/GenBank/DDBJ databases">
        <title>Draft genome of Simplicispira Flexivirga sp. BO-16.</title>
        <authorList>
            <person name="Im W.T."/>
        </authorList>
    </citation>
    <scope>NUCLEOTIDE SEQUENCE [LARGE SCALE GENOMIC DNA]</scope>
    <source>
        <strain evidence="3 4">BO-16</strain>
    </source>
</reference>
<dbReference type="EMBL" id="RJJQ01000002">
    <property type="protein sequence ID" value="RNI24612.1"/>
    <property type="molecule type" value="Genomic_DNA"/>
</dbReference>
<dbReference type="InterPro" id="IPR006311">
    <property type="entry name" value="TAT_signal"/>
</dbReference>
<sequence>MTNFTRRGVLTATGGAAIAAGLSACAGTGSKPKGGGTGGSGGGGNGGGSSNTINFWSNHPGTSQATEQKLIAAFEKANPHLKVTLTNAGKNYEEVAQKFNAALAGGGLPDVVVASDVTWFNFALNNRFVDIGALFAKEGLSTTDYVDGLYADYKYDNKHYAIPYARSTVVFYYNKDVFKKAGLPDRSPTSWDEFTEWAPKLKAAIGHGKTAMILDDGSNYLDWTFQAIVWSFGGAYSKGWTPTFTDPKTIKATQLLQSWAMNGYIKTSANSASDFSAGLGAVLLESTGDLGSFKSVPFELGVGFVPAPGGVKCCPTGGAGVAIPSGISADRQANAAKFVEFLTNAQSTDTFTQATGYMPVRKSALKLPDEVAYLKAHPNFKVAVDQLPYTRPQDYARVFVPGGGTSIGQALDKIVSGSDVTSTMKGLDATITSAYNSQVKPKLKA</sequence>
<dbReference type="OrthoDB" id="2510110at2"/>
<evidence type="ECO:0000256" key="1">
    <source>
        <dbReference type="SAM" id="MobiDB-lite"/>
    </source>
</evidence>
<evidence type="ECO:0000313" key="3">
    <source>
        <dbReference type="EMBL" id="RNI24612.1"/>
    </source>
</evidence>
<proteinExistence type="predicted"/>
<dbReference type="CDD" id="cd14748">
    <property type="entry name" value="PBP2_UgpB"/>
    <property type="match status" value="1"/>
</dbReference>
<accession>A0A3M9MGD1</accession>
<dbReference type="PROSITE" id="PS51257">
    <property type="entry name" value="PROKAR_LIPOPROTEIN"/>
    <property type="match status" value="1"/>
</dbReference>
<dbReference type="PANTHER" id="PTHR43649">
    <property type="entry name" value="ARABINOSE-BINDING PROTEIN-RELATED"/>
    <property type="match status" value="1"/>
</dbReference>
<dbReference type="Gene3D" id="3.40.190.10">
    <property type="entry name" value="Periplasmic binding protein-like II"/>
    <property type="match status" value="1"/>
</dbReference>
<feature type="chain" id="PRO_5018143757" evidence="2">
    <location>
        <begin position="27"/>
        <end position="445"/>
    </location>
</feature>
<dbReference type="InterPro" id="IPR006059">
    <property type="entry name" value="SBP"/>
</dbReference>
<dbReference type="Proteomes" id="UP000271678">
    <property type="component" value="Unassembled WGS sequence"/>
</dbReference>
<dbReference type="RefSeq" id="WP_123269906.1">
    <property type="nucleotide sequence ID" value="NZ_RJJQ01000002.1"/>
</dbReference>
<dbReference type="SUPFAM" id="SSF53850">
    <property type="entry name" value="Periplasmic binding protein-like II"/>
    <property type="match status" value="1"/>
</dbReference>
<dbReference type="AlphaFoldDB" id="A0A3M9MGD1"/>
<comment type="caution">
    <text evidence="3">The sequence shown here is derived from an EMBL/GenBank/DDBJ whole genome shotgun (WGS) entry which is preliminary data.</text>
</comment>